<dbReference type="PANTHER" id="PTHR30055">
    <property type="entry name" value="HTH-TYPE TRANSCRIPTIONAL REGULATOR RUTR"/>
    <property type="match status" value="1"/>
</dbReference>
<feature type="DNA-binding region" description="H-T-H motif" evidence="4">
    <location>
        <begin position="32"/>
        <end position="51"/>
    </location>
</feature>
<feature type="domain" description="HTH tetR-type" evidence="5">
    <location>
        <begin position="9"/>
        <end position="69"/>
    </location>
</feature>
<evidence type="ECO:0000256" key="4">
    <source>
        <dbReference type="PROSITE-ProRule" id="PRU00335"/>
    </source>
</evidence>
<protein>
    <submittedName>
        <fullName evidence="6">TetR family transcriptional regulator</fullName>
    </submittedName>
</protein>
<dbReference type="Pfam" id="PF00440">
    <property type="entry name" value="TetR_N"/>
    <property type="match status" value="1"/>
</dbReference>
<keyword evidence="3" id="KW-0804">Transcription</keyword>
<dbReference type="InterPro" id="IPR009057">
    <property type="entry name" value="Homeodomain-like_sf"/>
</dbReference>
<sequence>MPPAKERTPELRRHILDTAIDVLASEGVAAVTTRKIAGLAGTSPPAIYELFGHKAGLIRELFFEGFRRLNAAFERLGTSGDAVADLAATVHAFRTFASDNPNLFNVMYNRPFDGFEPDGAKRSVGDGTRRFLVDRVGHCVQAGVMAGDPIDIAHALLGLAIGLATQENAGWLGSTAESRDRRWTLAVDAFIRGFAPAR</sequence>
<keyword evidence="2 4" id="KW-0238">DNA-binding</keyword>
<dbReference type="InterPro" id="IPR001647">
    <property type="entry name" value="HTH_TetR"/>
</dbReference>
<dbReference type="RefSeq" id="WP_151593450.1">
    <property type="nucleotide sequence ID" value="NZ_WBMS02000007.1"/>
</dbReference>
<dbReference type="Proteomes" id="UP000462055">
    <property type="component" value="Unassembled WGS sequence"/>
</dbReference>
<dbReference type="EMBL" id="WBMS02000007">
    <property type="protein sequence ID" value="MWA00925.1"/>
    <property type="molecule type" value="Genomic_DNA"/>
</dbReference>
<dbReference type="GO" id="GO:0000976">
    <property type="term" value="F:transcription cis-regulatory region binding"/>
    <property type="evidence" value="ECO:0007669"/>
    <property type="project" value="TreeGrafter"/>
</dbReference>
<evidence type="ECO:0000313" key="7">
    <source>
        <dbReference type="Proteomes" id="UP000462055"/>
    </source>
</evidence>
<proteinExistence type="predicted"/>
<keyword evidence="1" id="KW-0805">Transcription regulation</keyword>
<dbReference type="InterPro" id="IPR036271">
    <property type="entry name" value="Tet_transcr_reg_TetR-rel_C_sf"/>
</dbReference>
<dbReference type="GO" id="GO:0003700">
    <property type="term" value="F:DNA-binding transcription factor activity"/>
    <property type="evidence" value="ECO:0007669"/>
    <property type="project" value="TreeGrafter"/>
</dbReference>
<reference evidence="6" key="1">
    <citation type="submission" date="2019-12" db="EMBL/GenBank/DDBJ databases">
        <title>Actinomadura physcomitrii sp. nov., a novel actinomycete isolated from moss [Physcomitrium sphaericum (Ludw) Fuernr].</title>
        <authorList>
            <person name="Zhuang X."/>
        </authorList>
    </citation>
    <scope>NUCLEOTIDE SEQUENCE [LARGE SCALE GENOMIC DNA]</scope>
    <source>
        <strain evidence="6">LD22</strain>
    </source>
</reference>
<keyword evidence="7" id="KW-1185">Reference proteome</keyword>
<evidence type="ECO:0000313" key="6">
    <source>
        <dbReference type="EMBL" id="MWA00925.1"/>
    </source>
</evidence>
<dbReference type="PANTHER" id="PTHR30055:SF234">
    <property type="entry name" value="HTH-TYPE TRANSCRIPTIONAL REGULATOR BETI"/>
    <property type="match status" value="1"/>
</dbReference>
<dbReference type="AlphaFoldDB" id="A0A6I4M936"/>
<evidence type="ECO:0000256" key="3">
    <source>
        <dbReference type="ARBA" id="ARBA00023163"/>
    </source>
</evidence>
<dbReference type="Gene3D" id="1.10.357.10">
    <property type="entry name" value="Tetracycline Repressor, domain 2"/>
    <property type="match status" value="1"/>
</dbReference>
<dbReference type="PRINTS" id="PR00455">
    <property type="entry name" value="HTHTETR"/>
</dbReference>
<evidence type="ECO:0000256" key="2">
    <source>
        <dbReference type="ARBA" id="ARBA00023125"/>
    </source>
</evidence>
<evidence type="ECO:0000256" key="1">
    <source>
        <dbReference type="ARBA" id="ARBA00023015"/>
    </source>
</evidence>
<gene>
    <name evidence="6" type="ORF">F8568_011125</name>
</gene>
<dbReference type="InterPro" id="IPR025996">
    <property type="entry name" value="MT1864/Rv1816-like_C"/>
</dbReference>
<dbReference type="PROSITE" id="PS50977">
    <property type="entry name" value="HTH_TETR_2"/>
    <property type="match status" value="1"/>
</dbReference>
<dbReference type="Pfam" id="PF13305">
    <property type="entry name" value="TetR_C_33"/>
    <property type="match status" value="1"/>
</dbReference>
<name>A0A6I4M936_9ACTN</name>
<accession>A0A6I4M936</accession>
<comment type="caution">
    <text evidence="6">The sequence shown here is derived from an EMBL/GenBank/DDBJ whole genome shotgun (WGS) entry which is preliminary data.</text>
</comment>
<organism evidence="6 7">
    <name type="scientific">Actinomadura physcomitrii</name>
    <dbReference type="NCBI Taxonomy" id="2650748"/>
    <lineage>
        <taxon>Bacteria</taxon>
        <taxon>Bacillati</taxon>
        <taxon>Actinomycetota</taxon>
        <taxon>Actinomycetes</taxon>
        <taxon>Streptosporangiales</taxon>
        <taxon>Thermomonosporaceae</taxon>
        <taxon>Actinomadura</taxon>
    </lineage>
</organism>
<dbReference type="InterPro" id="IPR050109">
    <property type="entry name" value="HTH-type_TetR-like_transc_reg"/>
</dbReference>
<dbReference type="SUPFAM" id="SSF48498">
    <property type="entry name" value="Tetracyclin repressor-like, C-terminal domain"/>
    <property type="match status" value="1"/>
</dbReference>
<dbReference type="SUPFAM" id="SSF46689">
    <property type="entry name" value="Homeodomain-like"/>
    <property type="match status" value="1"/>
</dbReference>
<evidence type="ECO:0000259" key="5">
    <source>
        <dbReference type="PROSITE" id="PS50977"/>
    </source>
</evidence>